<evidence type="ECO:0000256" key="1">
    <source>
        <dbReference type="SAM" id="MobiDB-lite"/>
    </source>
</evidence>
<feature type="compositionally biased region" description="Acidic residues" evidence="1">
    <location>
        <begin position="633"/>
        <end position="645"/>
    </location>
</feature>
<proteinExistence type="predicted"/>
<evidence type="ECO:0000313" key="3">
    <source>
        <dbReference type="EMBL" id="KAJ9582980.1"/>
    </source>
</evidence>
<dbReference type="GO" id="GO:0045893">
    <property type="term" value="P:positive regulation of DNA-templated transcription"/>
    <property type="evidence" value="ECO:0007669"/>
    <property type="project" value="TreeGrafter"/>
</dbReference>
<reference evidence="3" key="1">
    <citation type="journal article" date="2023" name="IScience">
        <title>Live-bearing cockroach genome reveals convergent evolutionary mechanisms linked to viviparity in insects and beyond.</title>
        <authorList>
            <person name="Fouks B."/>
            <person name="Harrison M.C."/>
            <person name="Mikhailova A.A."/>
            <person name="Marchal E."/>
            <person name="English S."/>
            <person name="Carruthers M."/>
            <person name="Jennings E.C."/>
            <person name="Chiamaka E.L."/>
            <person name="Frigard R.A."/>
            <person name="Pippel M."/>
            <person name="Attardo G.M."/>
            <person name="Benoit J.B."/>
            <person name="Bornberg-Bauer E."/>
            <person name="Tobe S.S."/>
        </authorList>
    </citation>
    <scope>NUCLEOTIDE SEQUENCE</scope>
    <source>
        <strain evidence="3">Stay&amp;Tobe</strain>
    </source>
</reference>
<dbReference type="AlphaFoldDB" id="A0AAD7ZLR9"/>
<gene>
    <name evidence="3" type="ORF">L9F63_022665</name>
</gene>
<feature type="compositionally biased region" description="Basic and acidic residues" evidence="1">
    <location>
        <begin position="646"/>
        <end position="661"/>
    </location>
</feature>
<feature type="region of interest" description="Disordered" evidence="1">
    <location>
        <begin position="718"/>
        <end position="773"/>
    </location>
</feature>
<feature type="compositionally biased region" description="Polar residues" evidence="1">
    <location>
        <begin position="599"/>
        <end position="617"/>
    </location>
</feature>
<dbReference type="EMBL" id="JASPKZ010007695">
    <property type="protein sequence ID" value="KAJ9582980.1"/>
    <property type="molecule type" value="Genomic_DNA"/>
</dbReference>
<accession>A0AAD7ZLR9</accession>
<dbReference type="InterPro" id="IPR052438">
    <property type="entry name" value="Chromatin_remod/trans_coact"/>
</dbReference>
<feature type="compositionally biased region" description="Basic residues" evidence="1">
    <location>
        <begin position="672"/>
        <end position="681"/>
    </location>
</feature>
<comment type="caution">
    <text evidence="3">The sequence shown here is derived from an EMBL/GenBank/DDBJ whole genome shotgun (WGS) entry which is preliminary data.</text>
</comment>
<evidence type="ECO:0000313" key="4">
    <source>
        <dbReference type="Proteomes" id="UP001233999"/>
    </source>
</evidence>
<dbReference type="PANTHER" id="PTHR15572">
    <property type="entry name" value="GLIOMA TUMOR SUPPRESSOR CANDIDATE REGION GENE 1"/>
    <property type="match status" value="1"/>
</dbReference>
<feature type="region of interest" description="Disordered" evidence="1">
    <location>
        <begin position="590"/>
        <end position="690"/>
    </location>
</feature>
<feature type="compositionally biased region" description="Polar residues" evidence="1">
    <location>
        <begin position="754"/>
        <end position="765"/>
    </location>
</feature>
<name>A0AAD7ZLR9_DIPPU</name>
<protein>
    <recommendedName>
        <fullName evidence="2">GLTSCR protein conserved domain-containing protein</fullName>
    </recommendedName>
</protein>
<sequence>MLHRLYEEQQRILLTGKVVPTIPGQHAVGLPLNPDGIPSTLDGKQKSQAEVEMSTANTYLANLLRQQPVVQHQNTQLPVRYQHQVGNQIIPLTPANLQQKPAPSSSVAITTTTASTTTTRASISVQCGTSSEGLSQQSMGLTSQTIPKLSVVQPLLQASGASSSQTNKLIGQTTSCEKGTSPLQVQVGTQTGLPCLDAPSSGSPHMSTTVAVCTGKLSPPSSTSKLSPQQLFSPGKQVQPIFVTAAAAAAAAGASSSKVQPAYSPTCSAKPCTQTSVGCKVLAGGAGKPQAVVAPVSPSSNASSRSSPVMVTVAGTSKRPAVTSPIRPTFSRSDLIEQQLKTDQSGACMPDTSTPFQSTSDACKRLIRYHVLNEQLLSQQDLEKADEFFEATAKHLLDKFRQMMHKYRYLLLMESMREVNTSELMMIDRMTVAEEQGLLDSLKEEERRAKEEPVVPAEQQPSSPLAAGVLTTVKTEPGLPSSGGTTGNSPGDGLKEVRVVVRDVMKNESIKRELEEDRKFTVVKRERLDSPANNKSYDEWEEIQKELAVYCGPNNNIPAAGSTYTPAAKLEGDETCLQHASALASVKTVISDETEKKVSSQGVDVENTQKLSSSGSPGTKVRSGSCGPRDEGGGTEEEDEEEEEEVSRTEDSGGEKRKEFCDTNIDATVSVGHRKKRHKHGYSPEHNDCEDDDINAQVQCAINSILNLQRSEDGFDIRPNAITSSSEEGVDSEDTRQYESTKPCSARTRHKRNSASCKTAEQQVVNHHEDNADSALDEAVRSILTS</sequence>
<dbReference type="GO" id="GO:0016514">
    <property type="term" value="C:SWI/SNF complex"/>
    <property type="evidence" value="ECO:0007669"/>
    <property type="project" value="TreeGrafter"/>
</dbReference>
<reference evidence="3" key="2">
    <citation type="submission" date="2023-05" db="EMBL/GenBank/DDBJ databases">
        <authorList>
            <person name="Fouks B."/>
        </authorList>
    </citation>
    <scope>NUCLEOTIDE SEQUENCE</scope>
    <source>
        <strain evidence="3">Stay&amp;Tobe</strain>
        <tissue evidence="3">Testes</tissue>
    </source>
</reference>
<dbReference type="Pfam" id="PF15249">
    <property type="entry name" value="GLTSCR1"/>
    <property type="match status" value="1"/>
</dbReference>
<keyword evidence="4" id="KW-1185">Reference proteome</keyword>
<feature type="domain" description="GLTSCR protein conserved" evidence="2">
    <location>
        <begin position="343"/>
        <end position="443"/>
    </location>
</feature>
<organism evidence="3 4">
    <name type="scientific">Diploptera punctata</name>
    <name type="common">Pacific beetle cockroach</name>
    <dbReference type="NCBI Taxonomy" id="6984"/>
    <lineage>
        <taxon>Eukaryota</taxon>
        <taxon>Metazoa</taxon>
        <taxon>Ecdysozoa</taxon>
        <taxon>Arthropoda</taxon>
        <taxon>Hexapoda</taxon>
        <taxon>Insecta</taxon>
        <taxon>Pterygota</taxon>
        <taxon>Neoptera</taxon>
        <taxon>Polyneoptera</taxon>
        <taxon>Dictyoptera</taxon>
        <taxon>Blattodea</taxon>
        <taxon>Blaberoidea</taxon>
        <taxon>Blaberidae</taxon>
        <taxon>Diplopterinae</taxon>
        <taxon>Diploptera</taxon>
    </lineage>
</organism>
<dbReference type="Proteomes" id="UP001233999">
    <property type="component" value="Unassembled WGS sequence"/>
</dbReference>
<dbReference type="InterPro" id="IPR015671">
    <property type="entry name" value="GSCR1_dom"/>
</dbReference>
<dbReference type="PANTHER" id="PTHR15572:SF0">
    <property type="entry name" value="GLUTAMINE-RICH PROTEIN-RELATED"/>
    <property type="match status" value="1"/>
</dbReference>
<evidence type="ECO:0000259" key="2">
    <source>
        <dbReference type="Pfam" id="PF15249"/>
    </source>
</evidence>